<dbReference type="Proteomes" id="UP001159363">
    <property type="component" value="Chromosome 1"/>
</dbReference>
<reference evidence="3 4" key="1">
    <citation type="submission" date="2023-02" db="EMBL/GenBank/DDBJ databases">
        <title>LHISI_Scaffold_Assembly.</title>
        <authorList>
            <person name="Stuart O.P."/>
            <person name="Cleave R."/>
            <person name="Magrath M.J.L."/>
            <person name="Mikheyev A.S."/>
        </authorList>
    </citation>
    <scope>NUCLEOTIDE SEQUENCE [LARGE SCALE GENOMIC DNA]</scope>
    <source>
        <strain evidence="3">Daus_M_001</strain>
        <tissue evidence="3">Leg muscle</tissue>
    </source>
</reference>
<evidence type="ECO:0000313" key="4">
    <source>
        <dbReference type="Proteomes" id="UP001159363"/>
    </source>
</evidence>
<feature type="region of interest" description="Disordered" evidence="1">
    <location>
        <begin position="563"/>
        <end position="589"/>
    </location>
</feature>
<dbReference type="EMBL" id="JARBHB010000001">
    <property type="protein sequence ID" value="KAJ8896538.1"/>
    <property type="molecule type" value="Genomic_DNA"/>
</dbReference>
<sequence length="589" mass="66406">MARTYKRKTTLQSWGSDNMSCAIKYVRTGMAVKTASKKFGVPIMTLKRQITVFNEEQEQELVSHILQMETRMYGLTTGDMSKLKFQFPERNGIVHPFNCEEGLAGEDWLLGFRRRHPEKSLRVPKSTSAARALAFNRLPIALSMSMKLLLVLFQVEIPQFWLTECNFVAAEITDQIELHLVDAPMPYLHVARSEIASTSHLQERIGVEIADQLKHNMLYIPTYTVGLCKDHPEVTYVPPSAFTNSPPRNIYPLPKIDGPTSTSITRRKRGVATILTSSPFKTMLVEEKEKMKKEEQKRTLKKHGPNKYQIVSEVNPNHSQSHEDSGEDEEDPQCICCTDAFLQSVTSGFNPEPGHFRIVARRERAGRCRWLASFLGDLLVSSAFHSGAAPYSRHSPPSALKTKLLRPHRSLHLLTTRKESAFAQIHEANKHREVVVRLFTIKNAYKEHVLIQLTAYHRLKKGADAISGKDARDVYLNVVFTVETKKRDNDKGDNTKRIKCAIAAMCKGLSAGPYISFAEIYMYVQAVAEETSFSPAGETGDPREITPISIWFDYKCENPRATSPGIEPGLPRREASSEQSNHCTTAVTV</sequence>
<evidence type="ECO:0000313" key="3">
    <source>
        <dbReference type="EMBL" id="KAJ8896538.1"/>
    </source>
</evidence>
<protein>
    <recommendedName>
        <fullName evidence="2">HTH psq-type domain-containing protein</fullName>
    </recommendedName>
</protein>
<dbReference type="Gene3D" id="1.10.10.60">
    <property type="entry name" value="Homeodomain-like"/>
    <property type="match status" value="1"/>
</dbReference>
<keyword evidence="4" id="KW-1185">Reference proteome</keyword>
<dbReference type="InterPro" id="IPR007889">
    <property type="entry name" value="HTH_Psq"/>
</dbReference>
<feature type="region of interest" description="Disordered" evidence="1">
    <location>
        <begin position="291"/>
        <end position="331"/>
    </location>
</feature>
<name>A0ABQ9IIM1_9NEOP</name>
<feature type="domain" description="HTH psq-type" evidence="2">
    <location>
        <begin position="17"/>
        <end position="48"/>
    </location>
</feature>
<proteinExistence type="predicted"/>
<comment type="caution">
    <text evidence="3">The sequence shown here is derived from an EMBL/GenBank/DDBJ whole genome shotgun (WGS) entry which is preliminary data.</text>
</comment>
<evidence type="ECO:0000256" key="1">
    <source>
        <dbReference type="SAM" id="MobiDB-lite"/>
    </source>
</evidence>
<organism evidence="3 4">
    <name type="scientific">Dryococelus australis</name>
    <dbReference type="NCBI Taxonomy" id="614101"/>
    <lineage>
        <taxon>Eukaryota</taxon>
        <taxon>Metazoa</taxon>
        <taxon>Ecdysozoa</taxon>
        <taxon>Arthropoda</taxon>
        <taxon>Hexapoda</taxon>
        <taxon>Insecta</taxon>
        <taxon>Pterygota</taxon>
        <taxon>Neoptera</taxon>
        <taxon>Polyneoptera</taxon>
        <taxon>Phasmatodea</taxon>
        <taxon>Verophasmatodea</taxon>
        <taxon>Anareolatae</taxon>
        <taxon>Phasmatidae</taxon>
        <taxon>Eurycanthinae</taxon>
        <taxon>Dryococelus</taxon>
    </lineage>
</organism>
<gene>
    <name evidence="3" type="ORF">PR048_001882</name>
</gene>
<evidence type="ECO:0000259" key="2">
    <source>
        <dbReference type="Pfam" id="PF05225"/>
    </source>
</evidence>
<accession>A0ABQ9IIM1</accession>
<dbReference type="Pfam" id="PF05225">
    <property type="entry name" value="HTH_psq"/>
    <property type="match status" value="1"/>
</dbReference>
<feature type="compositionally biased region" description="Polar residues" evidence="1">
    <location>
        <begin position="577"/>
        <end position="589"/>
    </location>
</feature>